<name>A0A931D021_9BACT</name>
<feature type="non-terminal residue" evidence="2">
    <location>
        <position position="1"/>
    </location>
</feature>
<dbReference type="Proteomes" id="UP000706172">
    <property type="component" value="Unassembled WGS sequence"/>
</dbReference>
<evidence type="ECO:0000259" key="1">
    <source>
        <dbReference type="Pfam" id="PF11898"/>
    </source>
</evidence>
<feature type="domain" description="RNA helicase HrpA C-terminal" evidence="1">
    <location>
        <begin position="4"/>
        <end position="255"/>
    </location>
</feature>
<dbReference type="Pfam" id="PF11898">
    <property type="entry name" value="DUF3418"/>
    <property type="match status" value="1"/>
</dbReference>
<proteinExistence type="predicted"/>
<dbReference type="AlphaFoldDB" id="A0A931D021"/>
<reference evidence="2" key="1">
    <citation type="submission" date="2020-07" db="EMBL/GenBank/DDBJ databases">
        <title>Severe corrosion of carbon steel in oil field produced water can be linked to methanogenic archaea containing a special type of NiFe hydrogenase.</title>
        <authorList>
            <person name="Lahme S."/>
            <person name="Mand J."/>
            <person name="Longwell J."/>
            <person name="Smith R."/>
            <person name="Enning D."/>
        </authorList>
    </citation>
    <scope>NUCLEOTIDE SEQUENCE</scope>
    <source>
        <strain evidence="2">MIC098Bin6</strain>
    </source>
</reference>
<gene>
    <name evidence="2" type="ORF">H0S81_06900</name>
</gene>
<accession>A0A931D021</accession>
<sequence>KIEDDTLSLRLFLSRQEAETTHVQGIRRLYEHGFPDLFKAVKKEIRSTGDLKRIAMYFGGPAAFQNAVYICITRHLFEKNLRTRAAFESYIQKLRPTLFQQTQDLINDIQAVGRAYAECFSLIQALSLKHQARPQASRILADLFEGLKNLVPSHFLSLYAIQRIQHLPRYVDCLRIRAQRGADNPAKESEKAKKISRFEHHLATQVAGLSENTSPEKAEKVEDFFWLLEEYKISVFAQELKTAVKVSAKRLEKELHTLSTLI</sequence>
<dbReference type="EMBL" id="JACCQK010000387">
    <property type="protein sequence ID" value="MBG0779638.1"/>
    <property type="molecule type" value="Genomic_DNA"/>
</dbReference>
<dbReference type="InterPro" id="IPR024590">
    <property type="entry name" value="HrpA_C"/>
</dbReference>
<evidence type="ECO:0000313" key="2">
    <source>
        <dbReference type="EMBL" id="MBG0779638.1"/>
    </source>
</evidence>
<comment type="caution">
    <text evidence="2">The sequence shown here is derived from an EMBL/GenBank/DDBJ whole genome shotgun (WGS) entry which is preliminary data.</text>
</comment>
<evidence type="ECO:0000313" key="3">
    <source>
        <dbReference type="Proteomes" id="UP000706172"/>
    </source>
</evidence>
<protein>
    <submittedName>
        <fullName evidence="2">DUF3418 domain-containing protein</fullName>
    </submittedName>
</protein>
<organism evidence="2 3">
    <name type="scientific">Desulfotignum balticum</name>
    <dbReference type="NCBI Taxonomy" id="115781"/>
    <lineage>
        <taxon>Bacteria</taxon>
        <taxon>Pseudomonadati</taxon>
        <taxon>Thermodesulfobacteriota</taxon>
        <taxon>Desulfobacteria</taxon>
        <taxon>Desulfobacterales</taxon>
        <taxon>Desulfobacteraceae</taxon>
        <taxon>Desulfotignum</taxon>
    </lineage>
</organism>